<dbReference type="InterPro" id="IPR003719">
    <property type="entry name" value="Phenazine_PhzF-like"/>
</dbReference>
<comment type="caution">
    <text evidence="3">The sequence shown here is derived from an EMBL/GenBank/DDBJ whole genome shotgun (WGS) entry which is preliminary data.</text>
</comment>
<name>A0ABW4JLG9_9BACL</name>
<dbReference type="Gene3D" id="3.10.310.10">
    <property type="entry name" value="Diaminopimelate Epimerase, Chain A, domain 1"/>
    <property type="match status" value="2"/>
</dbReference>
<keyword evidence="4" id="KW-1185">Reference proteome</keyword>
<dbReference type="NCBIfam" id="TIGR00654">
    <property type="entry name" value="PhzF_family"/>
    <property type="match status" value="1"/>
</dbReference>
<reference evidence="4" key="1">
    <citation type="journal article" date="2019" name="Int. J. Syst. Evol. Microbiol.">
        <title>The Global Catalogue of Microorganisms (GCM) 10K type strain sequencing project: providing services to taxonomists for standard genome sequencing and annotation.</title>
        <authorList>
            <consortium name="The Broad Institute Genomics Platform"/>
            <consortium name="The Broad Institute Genome Sequencing Center for Infectious Disease"/>
            <person name="Wu L."/>
            <person name="Ma J."/>
        </authorList>
    </citation>
    <scope>NUCLEOTIDE SEQUENCE [LARGE SCALE GENOMIC DNA]</scope>
    <source>
        <strain evidence="4">CGMCC 1.12286</strain>
    </source>
</reference>
<accession>A0ABW4JLG9</accession>
<gene>
    <name evidence="3" type="ORF">ACFSB2_16980</name>
</gene>
<dbReference type="PANTHER" id="PTHR13774">
    <property type="entry name" value="PHENAZINE BIOSYNTHESIS PROTEIN"/>
    <property type="match status" value="1"/>
</dbReference>
<dbReference type="PANTHER" id="PTHR13774:SF17">
    <property type="entry name" value="PHENAZINE BIOSYNTHESIS-LIKE DOMAIN-CONTAINING PROTEIN"/>
    <property type="match status" value="1"/>
</dbReference>
<keyword evidence="2" id="KW-0413">Isomerase</keyword>
<dbReference type="SUPFAM" id="SSF54506">
    <property type="entry name" value="Diaminopimelate epimerase-like"/>
    <property type="match status" value="1"/>
</dbReference>
<dbReference type="Pfam" id="PF02567">
    <property type="entry name" value="PhzC-PhzF"/>
    <property type="match status" value="1"/>
</dbReference>
<evidence type="ECO:0000313" key="3">
    <source>
        <dbReference type="EMBL" id="MFD1676398.1"/>
    </source>
</evidence>
<sequence>MGNVRVYHYNAFSTEKDKGNPAGVVFDGHTLSEEQKVAVAKQVGFNETAFVLESDVADLRLQYFTPSHEINLCGHATVASLFGLRSRKLINGQYLTVETNVGILPMQVTSTSDESFMVLMKQASPEFVEFQGSLDKLADSIGITREDIDENLPVVFGSTGIWTLLIPIKKLESFSRMTPHNEQFPSVLVQMPRMSVHPFCLETHDPKAHMHARHFSSPYSGTVEDPVTGTASGVMGAYYSRYIKSDSEQVNLVVEQGHEIGRNGYVFVSIGSQGNDIQISGSGVYVTEYDIEI</sequence>
<protein>
    <submittedName>
        <fullName evidence="3">PhzF family phenazine biosynthesis protein</fullName>
    </submittedName>
</protein>
<dbReference type="PIRSF" id="PIRSF016184">
    <property type="entry name" value="PhzC_PhzF"/>
    <property type="match status" value="1"/>
</dbReference>
<evidence type="ECO:0000256" key="2">
    <source>
        <dbReference type="ARBA" id="ARBA00023235"/>
    </source>
</evidence>
<proteinExistence type="inferred from homology"/>
<dbReference type="EMBL" id="JBHUCX010000058">
    <property type="protein sequence ID" value="MFD1676398.1"/>
    <property type="molecule type" value="Genomic_DNA"/>
</dbReference>
<dbReference type="RefSeq" id="WP_377944298.1">
    <property type="nucleotide sequence ID" value="NZ_JBHUCX010000058.1"/>
</dbReference>
<evidence type="ECO:0000256" key="1">
    <source>
        <dbReference type="ARBA" id="ARBA00008270"/>
    </source>
</evidence>
<comment type="similarity">
    <text evidence="1">Belongs to the PhzF family.</text>
</comment>
<organism evidence="3 4">
    <name type="scientific">Alicyclobacillus fodiniaquatilis</name>
    <dbReference type="NCBI Taxonomy" id="1661150"/>
    <lineage>
        <taxon>Bacteria</taxon>
        <taxon>Bacillati</taxon>
        <taxon>Bacillota</taxon>
        <taxon>Bacilli</taxon>
        <taxon>Bacillales</taxon>
        <taxon>Alicyclobacillaceae</taxon>
        <taxon>Alicyclobacillus</taxon>
    </lineage>
</organism>
<evidence type="ECO:0000313" key="4">
    <source>
        <dbReference type="Proteomes" id="UP001597079"/>
    </source>
</evidence>
<dbReference type="Proteomes" id="UP001597079">
    <property type="component" value="Unassembled WGS sequence"/>
</dbReference>